<keyword evidence="2" id="KW-1185">Reference proteome</keyword>
<accession>A0ABQ9Z1V2</accession>
<dbReference type="EMBL" id="JAOYFB010000002">
    <property type="protein sequence ID" value="KAK4006770.1"/>
    <property type="molecule type" value="Genomic_DNA"/>
</dbReference>
<reference evidence="1 2" key="1">
    <citation type="journal article" date="2023" name="Nucleic Acids Res.">
        <title>The hologenome of Daphnia magna reveals possible DNA methylation and microbiome-mediated evolution of the host genome.</title>
        <authorList>
            <person name="Chaturvedi A."/>
            <person name="Li X."/>
            <person name="Dhandapani V."/>
            <person name="Marshall H."/>
            <person name="Kissane S."/>
            <person name="Cuenca-Cambronero M."/>
            <person name="Asole G."/>
            <person name="Calvet F."/>
            <person name="Ruiz-Romero M."/>
            <person name="Marangio P."/>
            <person name="Guigo R."/>
            <person name="Rago D."/>
            <person name="Mirbahai L."/>
            <person name="Eastwood N."/>
            <person name="Colbourne J.K."/>
            <person name="Zhou J."/>
            <person name="Mallon E."/>
            <person name="Orsini L."/>
        </authorList>
    </citation>
    <scope>NUCLEOTIDE SEQUENCE [LARGE SCALE GENOMIC DNA]</scope>
    <source>
        <strain evidence="1">LRV0_1</strain>
    </source>
</reference>
<organism evidence="1 2">
    <name type="scientific">Daphnia magna</name>
    <dbReference type="NCBI Taxonomy" id="35525"/>
    <lineage>
        <taxon>Eukaryota</taxon>
        <taxon>Metazoa</taxon>
        <taxon>Ecdysozoa</taxon>
        <taxon>Arthropoda</taxon>
        <taxon>Crustacea</taxon>
        <taxon>Branchiopoda</taxon>
        <taxon>Diplostraca</taxon>
        <taxon>Cladocera</taxon>
        <taxon>Anomopoda</taxon>
        <taxon>Daphniidae</taxon>
        <taxon>Daphnia</taxon>
    </lineage>
</organism>
<dbReference type="Proteomes" id="UP001234178">
    <property type="component" value="Unassembled WGS sequence"/>
</dbReference>
<evidence type="ECO:0000313" key="1">
    <source>
        <dbReference type="EMBL" id="KAK4006770.1"/>
    </source>
</evidence>
<comment type="caution">
    <text evidence="1">The sequence shown here is derived from an EMBL/GenBank/DDBJ whole genome shotgun (WGS) entry which is preliminary data.</text>
</comment>
<gene>
    <name evidence="1" type="ORF">OUZ56_011928</name>
</gene>
<name>A0ABQ9Z1V2_9CRUS</name>
<protein>
    <submittedName>
        <fullName evidence="1">Uncharacterized protein</fullName>
    </submittedName>
</protein>
<evidence type="ECO:0000313" key="2">
    <source>
        <dbReference type="Proteomes" id="UP001234178"/>
    </source>
</evidence>
<proteinExistence type="predicted"/>
<sequence length="73" mass="8067">MPGFLSAAFCPNSEVTESHEVTVSHYRGEYFLSNPTFRSSPTWTKEGDCLLDSKVTLPYTSATPFTPKASCSR</sequence>